<evidence type="ECO:0000313" key="3">
    <source>
        <dbReference type="Proteomes" id="UP001642260"/>
    </source>
</evidence>
<name>A0ABC8LYG3_ERUVS</name>
<proteinExistence type="predicted"/>
<dbReference type="Proteomes" id="UP001642260">
    <property type="component" value="Unassembled WGS sequence"/>
</dbReference>
<reference evidence="2 3" key="1">
    <citation type="submission" date="2022-03" db="EMBL/GenBank/DDBJ databases">
        <authorList>
            <person name="Macdonald S."/>
            <person name="Ahmed S."/>
            <person name="Newling K."/>
        </authorList>
    </citation>
    <scope>NUCLEOTIDE SEQUENCE [LARGE SCALE GENOMIC DNA]</scope>
</reference>
<keyword evidence="3" id="KW-1185">Reference proteome</keyword>
<evidence type="ECO:0000256" key="1">
    <source>
        <dbReference type="SAM" id="Phobius"/>
    </source>
</evidence>
<sequence length="90" mass="9735">MTKLLFGILVGAGGIWKLMGTISGGSTVSEETSGIGMGWIMIICIVIMGCMILSTNAEQIKRKAEEQVPVFVMAVTILFLVYILYLKGTF</sequence>
<protein>
    <submittedName>
        <fullName evidence="2">Uncharacterized protein</fullName>
    </submittedName>
</protein>
<keyword evidence="1" id="KW-0812">Transmembrane</keyword>
<organism evidence="2 3">
    <name type="scientific">Eruca vesicaria subsp. sativa</name>
    <name type="common">Garden rocket</name>
    <name type="synonym">Eruca sativa</name>
    <dbReference type="NCBI Taxonomy" id="29727"/>
    <lineage>
        <taxon>Eukaryota</taxon>
        <taxon>Viridiplantae</taxon>
        <taxon>Streptophyta</taxon>
        <taxon>Embryophyta</taxon>
        <taxon>Tracheophyta</taxon>
        <taxon>Spermatophyta</taxon>
        <taxon>Magnoliopsida</taxon>
        <taxon>eudicotyledons</taxon>
        <taxon>Gunneridae</taxon>
        <taxon>Pentapetalae</taxon>
        <taxon>rosids</taxon>
        <taxon>malvids</taxon>
        <taxon>Brassicales</taxon>
        <taxon>Brassicaceae</taxon>
        <taxon>Brassiceae</taxon>
        <taxon>Eruca</taxon>
    </lineage>
</organism>
<gene>
    <name evidence="2" type="ORF">ERUC_LOCUS40890</name>
</gene>
<accession>A0ABC8LYG3</accession>
<evidence type="ECO:0000313" key="2">
    <source>
        <dbReference type="EMBL" id="CAH8388407.1"/>
    </source>
</evidence>
<feature type="transmembrane region" description="Helical" evidence="1">
    <location>
        <begin position="68"/>
        <end position="85"/>
    </location>
</feature>
<feature type="transmembrane region" description="Helical" evidence="1">
    <location>
        <begin position="36"/>
        <end position="56"/>
    </location>
</feature>
<keyword evidence="1" id="KW-1133">Transmembrane helix</keyword>
<dbReference type="AlphaFoldDB" id="A0ABC8LYG3"/>
<dbReference type="EMBL" id="CAKOAT010796264">
    <property type="protein sequence ID" value="CAH8388407.1"/>
    <property type="molecule type" value="Genomic_DNA"/>
</dbReference>
<keyword evidence="1" id="KW-0472">Membrane</keyword>
<comment type="caution">
    <text evidence="2">The sequence shown here is derived from an EMBL/GenBank/DDBJ whole genome shotgun (WGS) entry which is preliminary data.</text>
</comment>